<evidence type="ECO:0000313" key="6">
    <source>
        <dbReference type="EMBL" id="SKC36037.1"/>
    </source>
</evidence>
<evidence type="ECO:0000256" key="3">
    <source>
        <dbReference type="ARBA" id="ARBA00022679"/>
    </source>
</evidence>
<dbReference type="Gene3D" id="3.90.550.10">
    <property type="entry name" value="Spore Coat Polysaccharide Biosynthesis Protein SpsA, Chain A"/>
    <property type="match status" value="2"/>
</dbReference>
<dbReference type="Proteomes" id="UP000189777">
    <property type="component" value="Unassembled WGS sequence"/>
</dbReference>
<evidence type="ECO:0000256" key="4">
    <source>
        <dbReference type="SAM" id="MobiDB-lite"/>
    </source>
</evidence>
<evidence type="ECO:0000313" key="7">
    <source>
        <dbReference type="Proteomes" id="UP000189777"/>
    </source>
</evidence>
<evidence type="ECO:0000259" key="5">
    <source>
        <dbReference type="Pfam" id="PF00535"/>
    </source>
</evidence>
<comment type="similarity">
    <text evidence="1">Belongs to the glycosyltransferase 2 family.</text>
</comment>
<keyword evidence="2" id="KW-0328">Glycosyltransferase</keyword>
<reference evidence="6 7" key="1">
    <citation type="submission" date="2017-02" db="EMBL/GenBank/DDBJ databases">
        <authorList>
            <person name="Peterson S.W."/>
        </authorList>
    </citation>
    <scope>NUCLEOTIDE SEQUENCE [LARGE SCALE GENOMIC DNA]</scope>
    <source>
        <strain evidence="6 7">DSM 21481</strain>
    </source>
</reference>
<dbReference type="PANTHER" id="PTHR43685:SF5">
    <property type="entry name" value="GLYCOSYLTRANSFERASE EPSE-RELATED"/>
    <property type="match status" value="1"/>
</dbReference>
<dbReference type="SUPFAM" id="SSF53448">
    <property type="entry name" value="Nucleotide-diphospho-sugar transferases"/>
    <property type="match status" value="2"/>
</dbReference>
<dbReference type="InterPro" id="IPR001173">
    <property type="entry name" value="Glyco_trans_2-like"/>
</dbReference>
<sequence>MSTPSVVAVVVSYNRAALLGAALDALAAQSRPLERTVVVDNASTDDALEVARAHPSAPDVVALKRNTGGAGGFAVGLATAVADLDADLVWLMDDDTVPTETALEALLGARDAYPGDVTAMASRVVWTDGSDHPMNTPRSRPGASPAELSRARAAGAMPVRSMSFVSMLVDARAVREHGLPVSDFFIWNDDFEYSTRLLRRGTGLYVPGSVVEHRTARLVGTDHDPGPRFYYEVRNKVWTFTRSSALAPSERLLYGGSTLRRWARTVARSSDRGTLLKSGGRGLWHGLVRRPRADTEVLAGVGPAALSVARVELGQDADHAVAERPAARRSAAAPAAAPVVSGPLDDHRFSVLLPVYAGDDAAHLERGFLSVTRDQTLRPDEVVVVRDGPVGDEIAAVLGRLHELTAVPVTLVPLERNVGLARALEAGLEACKHEIVARADADDISRPERFAVQVPLVAGGCDIVGSAIQEFDDDEHAPGMVRVPPTGDAIATTARFRDPFNHPSVVYRRSAVAAAGGYEHLDLMEDYLLFARMIAGGADAHNVVDPLVLYRVGAGAYARRGGRRLLASELALQRTLHSEGFLTGPQMVRNVVVRAGYRVVPESVRKAGYRAYTRLRGGYEPD</sequence>
<dbReference type="AlphaFoldDB" id="A0A1T5IA29"/>
<feature type="domain" description="Glycosyltransferase 2-like" evidence="5">
    <location>
        <begin position="350"/>
        <end position="480"/>
    </location>
</feature>
<organism evidence="6 7">
    <name type="scientific">Krasilnikoviella flava</name>
    <dbReference type="NCBI Taxonomy" id="526729"/>
    <lineage>
        <taxon>Bacteria</taxon>
        <taxon>Bacillati</taxon>
        <taxon>Actinomycetota</taxon>
        <taxon>Actinomycetes</taxon>
        <taxon>Micrococcales</taxon>
        <taxon>Promicromonosporaceae</taxon>
        <taxon>Krasilnikoviella</taxon>
    </lineage>
</organism>
<keyword evidence="3 6" id="KW-0808">Transferase</keyword>
<evidence type="ECO:0000256" key="2">
    <source>
        <dbReference type="ARBA" id="ARBA00022676"/>
    </source>
</evidence>
<accession>A0A1T5IA29</accession>
<evidence type="ECO:0000256" key="1">
    <source>
        <dbReference type="ARBA" id="ARBA00006739"/>
    </source>
</evidence>
<feature type="domain" description="Glycosyltransferase 2-like" evidence="5">
    <location>
        <begin position="9"/>
        <end position="123"/>
    </location>
</feature>
<proteinExistence type="inferred from homology"/>
<feature type="region of interest" description="Disordered" evidence="4">
    <location>
        <begin position="128"/>
        <end position="150"/>
    </location>
</feature>
<dbReference type="RefSeq" id="WP_079571592.1">
    <property type="nucleotide sequence ID" value="NZ_FUZQ01000001.1"/>
</dbReference>
<dbReference type="GO" id="GO:0016757">
    <property type="term" value="F:glycosyltransferase activity"/>
    <property type="evidence" value="ECO:0007669"/>
    <property type="project" value="UniProtKB-KW"/>
</dbReference>
<dbReference type="InterPro" id="IPR029044">
    <property type="entry name" value="Nucleotide-diphossugar_trans"/>
</dbReference>
<dbReference type="PANTHER" id="PTHR43685">
    <property type="entry name" value="GLYCOSYLTRANSFERASE"/>
    <property type="match status" value="1"/>
</dbReference>
<gene>
    <name evidence="6" type="ORF">SAMN04324258_0236</name>
</gene>
<dbReference type="STRING" id="526729.SAMN04324258_0236"/>
<dbReference type="EMBL" id="FUZQ01000001">
    <property type="protein sequence ID" value="SKC36037.1"/>
    <property type="molecule type" value="Genomic_DNA"/>
</dbReference>
<dbReference type="OrthoDB" id="7665907at2"/>
<dbReference type="Pfam" id="PF00535">
    <property type="entry name" value="Glycos_transf_2"/>
    <property type="match status" value="2"/>
</dbReference>
<keyword evidence="7" id="KW-1185">Reference proteome</keyword>
<protein>
    <submittedName>
        <fullName evidence="6">Glycosyltransferase, GT2 family</fullName>
    </submittedName>
</protein>
<dbReference type="InterPro" id="IPR050834">
    <property type="entry name" value="Glycosyltransf_2"/>
</dbReference>
<name>A0A1T5IA29_9MICO</name>